<accession>A0AB73B5B0</accession>
<dbReference type="NCBIfam" id="NF004848">
    <property type="entry name" value="PRK06199.1"/>
    <property type="match status" value="1"/>
</dbReference>
<dbReference type="AlphaFoldDB" id="A0AB73B5B0"/>
<gene>
    <name evidence="1" type="ORF">CFL01nite_05400</name>
</gene>
<evidence type="ECO:0000313" key="2">
    <source>
        <dbReference type="Proteomes" id="UP000315353"/>
    </source>
</evidence>
<dbReference type="PANTHER" id="PTHR13812:SF19">
    <property type="entry name" value="KETIMINE REDUCTASE MU-CRYSTALLIN"/>
    <property type="match status" value="1"/>
</dbReference>
<dbReference type="Gene3D" id="3.40.50.720">
    <property type="entry name" value="NAD(P)-binding Rossmann-like Domain"/>
    <property type="match status" value="1"/>
</dbReference>
<dbReference type="InterPro" id="IPR036291">
    <property type="entry name" value="NAD(P)-bd_dom_sf"/>
</dbReference>
<dbReference type="Proteomes" id="UP000315353">
    <property type="component" value="Unassembled WGS sequence"/>
</dbReference>
<dbReference type="RefSeq" id="WP_084559195.1">
    <property type="nucleotide sequence ID" value="NZ_BJNB01000005.1"/>
</dbReference>
<organism evidence="1 2">
    <name type="scientific">Corynebacterium flavescens</name>
    <dbReference type="NCBI Taxonomy" id="28028"/>
    <lineage>
        <taxon>Bacteria</taxon>
        <taxon>Bacillati</taxon>
        <taxon>Actinomycetota</taxon>
        <taxon>Actinomycetes</taxon>
        <taxon>Mycobacteriales</taxon>
        <taxon>Corynebacteriaceae</taxon>
        <taxon>Corynebacterium</taxon>
    </lineage>
</organism>
<comment type="caution">
    <text evidence="1">The sequence shown here is derived from an EMBL/GenBank/DDBJ whole genome shotgun (WGS) entry which is preliminary data.</text>
</comment>
<dbReference type="EMBL" id="BJNB01000005">
    <property type="protein sequence ID" value="GEB97045.1"/>
    <property type="molecule type" value="Genomic_DNA"/>
</dbReference>
<protein>
    <submittedName>
        <fullName evidence="1">Ornithine cyclodeaminase</fullName>
    </submittedName>
</protein>
<reference evidence="1 2" key="1">
    <citation type="submission" date="2019-06" db="EMBL/GenBank/DDBJ databases">
        <title>Whole genome shotgun sequence of Corynebacterium flavescens NBRC 14136.</title>
        <authorList>
            <person name="Hosoyama A."/>
            <person name="Uohara A."/>
            <person name="Ohji S."/>
            <person name="Ichikawa N."/>
        </authorList>
    </citation>
    <scope>NUCLEOTIDE SEQUENCE [LARGE SCALE GENOMIC DNA]</scope>
    <source>
        <strain evidence="1 2">NBRC 14136</strain>
    </source>
</reference>
<dbReference type="GeneID" id="82881061"/>
<dbReference type="InterPro" id="IPR023401">
    <property type="entry name" value="ODC_N"/>
</dbReference>
<name>A0AB73B5B0_CORFL</name>
<dbReference type="Gene3D" id="3.30.1780.10">
    <property type="entry name" value="ornithine cyclodeaminase, domain 1"/>
    <property type="match status" value="1"/>
</dbReference>
<proteinExistence type="predicted"/>
<evidence type="ECO:0000313" key="1">
    <source>
        <dbReference type="EMBL" id="GEB97045.1"/>
    </source>
</evidence>
<dbReference type="SUPFAM" id="SSF51735">
    <property type="entry name" value="NAD(P)-binding Rossmann-fold domains"/>
    <property type="match status" value="1"/>
</dbReference>
<sequence>MSHPTVDTQIDTQIDNRIDPHVDPHIGTQIDTRIDTLFLSEPEMIAAGVKDMNACVDTMEEVFSCLGVDDYRMAGQNNNSHGAMVSFPESSPHPNMPLDGTDRRFMAMPAYLGGSFNRAGVKWYGSNVANREHDLPRSIHTFILNDATTGAPLAIMSANLLSAYRTGAVSGVAARFLAKEDAQVAGIIGPGVMGKTALAGFAAARPSLNTLKIKGRGKKSLDDFISWTKATLSQFTTITVVDTIEEAVQGSDVVSVCTTSSAGVENYPMIAPEWISPGTLLTFPGCANLDNEYLKSGKVRMVLDNRGLYEAWLEEYAPAAFEQVGIIGNKFLEMERDGEISPGSVADISQIISGDVPGRTSEEEVFVFSVGGMPVEDVAWASHIYDKARELGIGTTVNLWETPELV</sequence>
<dbReference type="GO" id="GO:0005737">
    <property type="term" value="C:cytoplasm"/>
    <property type="evidence" value="ECO:0007669"/>
    <property type="project" value="TreeGrafter"/>
</dbReference>
<dbReference type="InterPro" id="IPR003462">
    <property type="entry name" value="ODC_Mu_crystall"/>
</dbReference>
<dbReference type="Pfam" id="PF02423">
    <property type="entry name" value="OCD_Mu_crystall"/>
    <property type="match status" value="1"/>
</dbReference>
<dbReference type="PANTHER" id="PTHR13812">
    <property type="entry name" value="KETIMINE REDUCTASE MU-CRYSTALLIN"/>
    <property type="match status" value="1"/>
</dbReference>